<dbReference type="Proteomes" id="UP000326582">
    <property type="component" value="Chromosome 1"/>
</dbReference>
<keyword evidence="2" id="KW-1185">Reference proteome</keyword>
<dbReference type="EMBL" id="CP038484">
    <property type="protein sequence ID" value="QFZ24924.1"/>
    <property type="molecule type" value="Genomic_DNA"/>
</dbReference>
<name>A0ACD0WCD1_CLALS</name>
<accession>A0ACD0WCD1</accession>
<gene>
    <name evidence="1" type="ORF">EJF14_10002</name>
</gene>
<reference evidence="2" key="1">
    <citation type="journal article" date="2019" name="MBio">
        <title>Comparative genomics for the elucidation of multidrug resistance (MDR) in Candida lusitaniae.</title>
        <authorList>
            <person name="Kannan A."/>
            <person name="Asner S.A."/>
            <person name="Trachsel E."/>
            <person name="Kelly S."/>
            <person name="Parker J."/>
            <person name="Sanglard D."/>
        </authorList>
    </citation>
    <scope>NUCLEOTIDE SEQUENCE [LARGE SCALE GENOMIC DNA]</scope>
    <source>
        <strain evidence="2">P1</strain>
    </source>
</reference>
<evidence type="ECO:0000313" key="2">
    <source>
        <dbReference type="Proteomes" id="UP000326582"/>
    </source>
</evidence>
<protein>
    <submittedName>
        <fullName evidence="1">Uncharacterized protein</fullName>
    </submittedName>
</protein>
<organism evidence="1 2">
    <name type="scientific">Clavispora lusitaniae</name>
    <name type="common">Candida lusitaniae</name>
    <dbReference type="NCBI Taxonomy" id="36911"/>
    <lineage>
        <taxon>Eukaryota</taxon>
        <taxon>Fungi</taxon>
        <taxon>Dikarya</taxon>
        <taxon>Ascomycota</taxon>
        <taxon>Saccharomycotina</taxon>
        <taxon>Pichiomycetes</taxon>
        <taxon>Metschnikowiaceae</taxon>
        <taxon>Clavispora</taxon>
    </lineage>
</organism>
<sequence length="250" mass="27687">MRCTCGYSKITRRRSCRCLSYLLRIESYKYDVSSTNCRSSMQVKYFLVYPIFGVCLATMAGLSLEVEVGLPRVSGSKMNVAVESQAVPDVKLEVNEVSNVQVINAIEYEKEEAQGTSEPVNTRVMNGNSGCGMKESITDIISSLFWSVIQADGGKMGKTANFYWKFYETYTGTPERSIIDQAIAAINAKLDGKWEENHCITISNEVNGWIGTLLVGPSRDAWKADCGGRFKGNWDATSQALEWPFAKVGS</sequence>
<proteinExistence type="predicted"/>
<evidence type="ECO:0000313" key="1">
    <source>
        <dbReference type="EMBL" id="QFZ24924.1"/>
    </source>
</evidence>